<sequence>MVPFLLFGQMIDNFDSAPEDSTYWVWETSENAVPDSGYINMSFVTDQVSEGAGAMQLEYSAHNIEAWGGYTKIYHMGSSAGDQEPGSIVAGTWKLSPEEGALKVGPG</sequence>
<evidence type="ECO:0000313" key="1">
    <source>
        <dbReference type="EMBL" id="SUZ96927.1"/>
    </source>
</evidence>
<accession>A0A381S3X1</accession>
<gene>
    <name evidence="1" type="ORF">METZ01_LOCUS49781</name>
</gene>
<dbReference type="EMBL" id="UINC01002462">
    <property type="protein sequence ID" value="SUZ96927.1"/>
    <property type="molecule type" value="Genomic_DNA"/>
</dbReference>
<name>A0A381S3X1_9ZZZZ</name>
<proteinExistence type="predicted"/>
<organism evidence="1">
    <name type="scientific">marine metagenome</name>
    <dbReference type="NCBI Taxonomy" id="408172"/>
    <lineage>
        <taxon>unclassified sequences</taxon>
        <taxon>metagenomes</taxon>
        <taxon>ecological metagenomes</taxon>
    </lineage>
</organism>
<dbReference type="AlphaFoldDB" id="A0A381S3X1"/>
<protein>
    <submittedName>
        <fullName evidence="1">Uncharacterized protein</fullName>
    </submittedName>
</protein>
<feature type="non-terminal residue" evidence="1">
    <location>
        <position position="107"/>
    </location>
</feature>
<reference evidence="1" key="1">
    <citation type="submission" date="2018-05" db="EMBL/GenBank/DDBJ databases">
        <authorList>
            <person name="Lanie J.A."/>
            <person name="Ng W.-L."/>
            <person name="Kazmierczak K.M."/>
            <person name="Andrzejewski T.M."/>
            <person name="Davidsen T.M."/>
            <person name="Wayne K.J."/>
            <person name="Tettelin H."/>
            <person name="Glass J.I."/>
            <person name="Rusch D."/>
            <person name="Podicherti R."/>
            <person name="Tsui H.-C.T."/>
            <person name="Winkler M.E."/>
        </authorList>
    </citation>
    <scope>NUCLEOTIDE SEQUENCE</scope>
</reference>